<dbReference type="Proteomes" id="UP000594261">
    <property type="component" value="Chromosome 8"/>
</dbReference>
<dbReference type="AlphaFoldDB" id="A0A7N2M9F2"/>
<dbReference type="Gramene" id="QL08p010075:mrna">
    <property type="protein sequence ID" value="QL08p010075:mrna"/>
    <property type="gene ID" value="QL08p010075"/>
</dbReference>
<dbReference type="GO" id="GO:0010073">
    <property type="term" value="P:meristem maintenance"/>
    <property type="evidence" value="ECO:0007669"/>
    <property type="project" value="InterPro"/>
</dbReference>
<accession>A0A7N2M9F2</accession>
<dbReference type="PANTHER" id="PTHR46033:SF8">
    <property type="entry name" value="PROTEIN MAINTENANCE OF MERISTEMS-LIKE"/>
    <property type="match status" value="1"/>
</dbReference>
<proteinExistence type="predicted"/>
<dbReference type="PANTHER" id="PTHR46033">
    <property type="entry name" value="PROTEIN MAIN-LIKE 2"/>
    <property type="match status" value="1"/>
</dbReference>
<keyword evidence="3" id="KW-1185">Reference proteome</keyword>
<reference evidence="2 3" key="1">
    <citation type="journal article" date="2016" name="G3 (Bethesda)">
        <title>First Draft Assembly and Annotation of the Genome of a California Endemic Oak Quercus lobata Nee (Fagaceae).</title>
        <authorList>
            <person name="Sork V.L."/>
            <person name="Fitz-Gibbon S.T."/>
            <person name="Puiu D."/>
            <person name="Crepeau M."/>
            <person name="Gugger P.F."/>
            <person name="Sherman R."/>
            <person name="Stevens K."/>
            <person name="Langley C.H."/>
            <person name="Pellegrini M."/>
            <person name="Salzberg S.L."/>
        </authorList>
    </citation>
    <scope>NUCLEOTIDE SEQUENCE [LARGE SCALE GENOMIC DNA]</scope>
    <source>
        <strain evidence="2 3">cv. SW786</strain>
    </source>
</reference>
<sequence>MFTVGYLGYNWWIAGLIFCVGRALLVDLCNGFSCDMQQVGNVDPGPTVGTQLTRQPVHRSTLLWETPAGQVVPGVLNCRRRSCKLPEHGLDPRIARYINEAGFEGLFKVPNMEVDHALITALVERWRPETHTFHLPHGEMSITLQDIEVMLGVPVDGLPITGAVKMEWPTLCLELLGHRPPDPIPHPHENTFILAGARLRFTWLDALFSGPLAADATDEVVQQHARYHILDRLGTILFMDKSADRVSVLPLQFLNPISNAKRYSWGSGALAWLYRHLCKASESKAKQIGGAVMLVQLWAYSRFPLICPVMRLPLSPVEAGPFANRYVI</sequence>
<reference evidence="2" key="2">
    <citation type="submission" date="2021-01" db="UniProtKB">
        <authorList>
            <consortium name="EnsemblPlants"/>
        </authorList>
    </citation>
    <scope>IDENTIFICATION</scope>
</reference>
<dbReference type="EnsemblPlants" id="QL08p010075:mrna">
    <property type="protein sequence ID" value="QL08p010075:mrna"/>
    <property type="gene ID" value="QL08p010075"/>
</dbReference>
<name>A0A7N2M9F2_QUELO</name>
<feature type="domain" description="Aminotransferase-like plant mobile" evidence="1">
    <location>
        <begin position="102"/>
        <end position="323"/>
    </location>
</feature>
<dbReference type="EMBL" id="LRBV02000008">
    <property type="status" value="NOT_ANNOTATED_CDS"/>
    <property type="molecule type" value="Genomic_DNA"/>
</dbReference>
<evidence type="ECO:0000259" key="1">
    <source>
        <dbReference type="Pfam" id="PF10536"/>
    </source>
</evidence>
<dbReference type="InterPro" id="IPR044824">
    <property type="entry name" value="MAIN-like"/>
</dbReference>
<protein>
    <recommendedName>
        <fullName evidence="1">Aminotransferase-like plant mobile domain-containing protein</fullName>
    </recommendedName>
</protein>
<organism evidence="2 3">
    <name type="scientific">Quercus lobata</name>
    <name type="common">Valley oak</name>
    <dbReference type="NCBI Taxonomy" id="97700"/>
    <lineage>
        <taxon>Eukaryota</taxon>
        <taxon>Viridiplantae</taxon>
        <taxon>Streptophyta</taxon>
        <taxon>Embryophyta</taxon>
        <taxon>Tracheophyta</taxon>
        <taxon>Spermatophyta</taxon>
        <taxon>Magnoliopsida</taxon>
        <taxon>eudicotyledons</taxon>
        <taxon>Gunneridae</taxon>
        <taxon>Pentapetalae</taxon>
        <taxon>rosids</taxon>
        <taxon>fabids</taxon>
        <taxon>Fagales</taxon>
        <taxon>Fagaceae</taxon>
        <taxon>Quercus</taxon>
    </lineage>
</organism>
<dbReference type="InParanoid" id="A0A7N2M9F2"/>
<evidence type="ECO:0000313" key="3">
    <source>
        <dbReference type="Proteomes" id="UP000594261"/>
    </source>
</evidence>
<evidence type="ECO:0000313" key="2">
    <source>
        <dbReference type="EnsemblPlants" id="QL08p010075:mrna"/>
    </source>
</evidence>
<dbReference type="Pfam" id="PF10536">
    <property type="entry name" value="PMD"/>
    <property type="match status" value="1"/>
</dbReference>
<dbReference type="InterPro" id="IPR019557">
    <property type="entry name" value="AminoTfrase-like_pln_mobile"/>
</dbReference>